<keyword evidence="11" id="KW-0676">Redox-active center</keyword>
<evidence type="ECO:0000256" key="6">
    <source>
        <dbReference type="ARBA" id="ARBA00022824"/>
    </source>
</evidence>
<evidence type="ECO:0000256" key="2">
    <source>
        <dbReference type="ARBA" id="ARBA00022448"/>
    </source>
</evidence>
<dbReference type="PROSITE" id="PS00194">
    <property type="entry name" value="THIOREDOXIN_1"/>
    <property type="match status" value="1"/>
</dbReference>
<feature type="compositionally biased region" description="Acidic residues" evidence="12">
    <location>
        <begin position="258"/>
        <end position="283"/>
    </location>
</feature>
<keyword evidence="10" id="KW-1015">Disulfide bond</keyword>
<evidence type="ECO:0000313" key="16">
    <source>
        <dbReference type="Ensembl" id="ENSLLEP00000018864.1"/>
    </source>
</evidence>
<keyword evidence="3" id="KW-0597">Phosphoprotein</keyword>
<organism evidence="16 17">
    <name type="scientific">Leptobrachium leishanense</name>
    <name type="common">Leishan spiny toad</name>
    <dbReference type="NCBI Taxonomy" id="445787"/>
    <lineage>
        <taxon>Eukaryota</taxon>
        <taxon>Metazoa</taxon>
        <taxon>Chordata</taxon>
        <taxon>Craniata</taxon>
        <taxon>Vertebrata</taxon>
        <taxon>Euteleostomi</taxon>
        <taxon>Amphibia</taxon>
        <taxon>Batrachia</taxon>
        <taxon>Anura</taxon>
        <taxon>Pelobatoidea</taxon>
        <taxon>Megophryidae</taxon>
        <taxon>Leptobrachium</taxon>
    </lineage>
</organism>
<keyword evidence="2" id="KW-0813">Transport</keyword>
<evidence type="ECO:0000259" key="15">
    <source>
        <dbReference type="PROSITE" id="PS51352"/>
    </source>
</evidence>
<evidence type="ECO:0000256" key="10">
    <source>
        <dbReference type="ARBA" id="ARBA00023157"/>
    </source>
</evidence>
<comment type="subcellular location">
    <subcellularLocation>
        <location evidence="1">Endoplasmic reticulum membrane</location>
        <topology evidence="1">Single-pass type I membrane protein</topology>
    </subcellularLocation>
</comment>
<dbReference type="Proteomes" id="UP000694569">
    <property type="component" value="Unplaced"/>
</dbReference>
<dbReference type="GO" id="GO:0005789">
    <property type="term" value="C:endoplasmic reticulum membrane"/>
    <property type="evidence" value="ECO:0007669"/>
    <property type="project" value="UniProtKB-SubCell"/>
</dbReference>
<feature type="chain" id="PRO_5034450709" evidence="14">
    <location>
        <begin position="35"/>
        <end position="337"/>
    </location>
</feature>
<reference evidence="16" key="2">
    <citation type="submission" date="2025-09" db="UniProtKB">
        <authorList>
            <consortium name="Ensembl"/>
        </authorList>
    </citation>
    <scope>IDENTIFICATION</scope>
</reference>
<dbReference type="AlphaFoldDB" id="A0A8C5MYB0"/>
<feature type="signal peptide" evidence="14">
    <location>
        <begin position="1"/>
        <end position="34"/>
    </location>
</feature>
<keyword evidence="5 14" id="KW-0732">Signal</keyword>
<dbReference type="GO" id="GO:0015036">
    <property type="term" value="F:disulfide oxidoreductase activity"/>
    <property type="evidence" value="ECO:0007669"/>
    <property type="project" value="TreeGrafter"/>
</dbReference>
<evidence type="ECO:0000256" key="13">
    <source>
        <dbReference type="SAM" id="Phobius"/>
    </source>
</evidence>
<name>A0A8C5MYB0_9ANUR</name>
<dbReference type="PROSITE" id="PS51352">
    <property type="entry name" value="THIOREDOXIN_2"/>
    <property type="match status" value="1"/>
</dbReference>
<dbReference type="PANTHER" id="PTHR46107">
    <property type="entry name" value="DUMPY: SHORTER THAN WILD-TYPE"/>
    <property type="match status" value="1"/>
</dbReference>
<protein>
    <submittedName>
        <fullName evidence="16">Thioredoxin related transmembrane protein 4</fullName>
    </submittedName>
</protein>
<evidence type="ECO:0000256" key="8">
    <source>
        <dbReference type="ARBA" id="ARBA00022989"/>
    </source>
</evidence>
<dbReference type="Pfam" id="PF00085">
    <property type="entry name" value="Thioredoxin"/>
    <property type="match status" value="1"/>
</dbReference>
<feature type="compositionally biased region" description="Basic and acidic residues" evidence="12">
    <location>
        <begin position="244"/>
        <end position="257"/>
    </location>
</feature>
<feature type="compositionally biased region" description="Low complexity" evidence="12">
    <location>
        <begin position="308"/>
        <end position="321"/>
    </location>
</feature>
<dbReference type="InterPro" id="IPR017937">
    <property type="entry name" value="Thioredoxin_CS"/>
</dbReference>
<evidence type="ECO:0000256" key="1">
    <source>
        <dbReference type="ARBA" id="ARBA00004115"/>
    </source>
</evidence>
<dbReference type="InterPro" id="IPR052454">
    <property type="entry name" value="TMX_domain-containing"/>
</dbReference>
<keyword evidence="17" id="KW-1185">Reference proteome</keyword>
<feature type="transmembrane region" description="Helical" evidence="13">
    <location>
        <begin position="192"/>
        <end position="217"/>
    </location>
</feature>
<dbReference type="Gene3D" id="3.40.30.10">
    <property type="entry name" value="Glutaredoxin"/>
    <property type="match status" value="1"/>
</dbReference>
<accession>A0A8C5MYB0</accession>
<evidence type="ECO:0000256" key="12">
    <source>
        <dbReference type="SAM" id="MobiDB-lite"/>
    </source>
</evidence>
<keyword evidence="4 13" id="KW-0812">Transmembrane</keyword>
<keyword evidence="8 13" id="KW-1133">Transmembrane helix</keyword>
<gene>
    <name evidence="16" type="primary">TMX4</name>
</gene>
<evidence type="ECO:0000256" key="9">
    <source>
        <dbReference type="ARBA" id="ARBA00023136"/>
    </source>
</evidence>
<dbReference type="InterPro" id="IPR013766">
    <property type="entry name" value="Thioredoxin_domain"/>
</dbReference>
<dbReference type="Ensembl" id="ENSLLET00000019607.1">
    <property type="protein sequence ID" value="ENSLLEP00000018864.1"/>
    <property type="gene ID" value="ENSLLEG00000011982.1"/>
</dbReference>
<evidence type="ECO:0000256" key="7">
    <source>
        <dbReference type="ARBA" id="ARBA00022982"/>
    </source>
</evidence>
<dbReference type="OrthoDB" id="7869097at2759"/>
<evidence type="ECO:0000256" key="4">
    <source>
        <dbReference type="ARBA" id="ARBA00022692"/>
    </source>
</evidence>
<keyword evidence="9 13" id="KW-0472">Membrane</keyword>
<proteinExistence type="predicted"/>
<dbReference type="PANTHER" id="PTHR46107:SF1">
    <property type="entry name" value="THIOREDOXIN-RELATED TRANSMEMBRANE PROTEIN 4"/>
    <property type="match status" value="1"/>
</dbReference>
<dbReference type="GeneTree" id="ENSGT00940000160301"/>
<sequence length="337" mass="37246">MPGTSRTQCVPGAPQARLIPALTLLLLLAASGLCQPQGPRGAAAVRTLTASNWTALQEGEWMLTFFAPWCPACQQIHAQWENLGEKSILLDIYVGKVDVTQEPGLSGRFFVTTLPTIFHAKDGVFRRYHGSRMLEDLQSFISEEKWKLVEPVPGWKSPTSILMSGMAGLFHLSGWIRQIHNYITGPLEIPVWGSYVIFIVATLLIGLILGLILVLLADCCCPSKAKYEVIRAEEADENLDVPDEVLKDPSEENKEPSDNEEDSEGDDDDEDDDNDNDDEEEGSDDAKDSEVDSAEEEEEESGTEEEQPTPTTEKPSTPEPESALRQRKTESAVNNEE</sequence>
<evidence type="ECO:0000256" key="11">
    <source>
        <dbReference type="ARBA" id="ARBA00023284"/>
    </source>
</evidence>
<evidence type="ECO:0000256" key="5">
    <source>
        <dbReference type="ARBA" id="ARBA00022729"/>
    </source>
</evidence>
<evidence type="ECO:0000256" key="14">
    <source>
        <dbReference type="SAM" id="SignalP"/>
    </source>
</evidence>
<feature type="domain" description="Thioredoxin" evidence="15">
    <location>
        <begin position="13"/>
        <end position="146"/>
    </location>
</feature>
<dbReference type="SUPFAM" id="SSF52833">
    <property type="entry name" value="Thioredoxin-like"/>
    <property type="match status" value="1"/>
</dbReference>
<reference evidence="16" key="1">
    <citation type="submission" date="2025-08" db="UniProtKB">
        <authorList>
            <consortium name="Ensembl"/>
        </authorList>
    </citation>
    <scope>IDENTIFICATION</scope>
</reference>
<feature type="compositionally biased region" description="Acidic residues" evidence="12">
    <location>
        <begin position="291"/>
        <end position="307"/>
    </location>
</feature>
<keyword evidence="7" id="KW-0249">Electron transport</keyword>
<evidence type="ECO:0000256" key="3">
    <source>
        <dbReference type="ARBA" id="ARBA00022553"/>
    </source>
</evidence>
<dbReference type="InterPro" id="IPR036249">
    <property type="entry name" value="Thioredoxin-like_sf"/>
</dbReference>
<feature type="region of interest" description="Disordered" evidence="12">
    <location>
        <begin position="240"/>
        <end position="337"/>
    </location>
</feature>
<evidence type="ECO:0000313" key="17">
    <source>
        <dbReference type="Proteomes" id="UP000694569"/>
    </source>
</evidence>
<keyword evidence="6" id="KW-0256">Endoplasmic reticulum</keyword>